<feature type="transmembrane region" description="Helical" evidence="1">
    <location>
        <begin position="6"/>
        <end position="29"/>
    </location>
</feature>
<reference evidence="3 4" key="1">
    <citation type="submission" date="2013-03" db="EMBL/GenBank/DDBJ databases">
        <title>Salinisphaera hydrothermalis C41B8 Genome Sequencing.</title>
        <authorList>
            <person name="Li C."/>
            <person name="Lai Q."/>
            <person name="Shao Z."/>
        </authorList>
    </citation>
    <scope>NUCLEOTIDE SEQUENCE [LARGE SCALE GENOMIC DNA]</scope>
    <source>
        <strain evidence="3 4">C41B8</strain>
    </source>
</reference>
<dbReference type="eggNOG" id="COG5615">
    <property type="taxonomic scope" value="Bacteria"/>
</dbReference>
<dbReference type="STRING" id="1304275.C41B8_06597"/>
<comment type="caution">
    <text evidence="3">The sequence shown here is derived from an EMBL/GenBank/DDBJ whole genome shotgun (WGS) entry which is preliminary data.</text>
</comment>
<name>A0A084INE9_SALHC</name>
<feature type="transmembrane region" description="Helical" evidence="1">
    <location>
        <begin position="80"/>
        <end position="100"/>
    </location>
</feature>
<evidence type="ECO:0000313" key="4">
    <source>
        <dbReference type="Proteomes" id="UP000028302"/>
    </source>
</evidence>
<dbReference type="EMBL" id="APNK01000006">
    <property type="protein sequence ID" value="KEZ78233.1"/>
    <property type="molecule type" value="Genomic_DNA"/>
</dbReference>
<gene>
    <name evidence="3" type="ORF">C41B8_06597</name>
</gene>
<keyword evidence="4" id="KW-1185">Reference proteome</keyword>
<dbReference type="Proteomes" id="UP000028302">
    <property type="component" value="Unassembled WGS sequence"/>
</dbReference>
<feature type="domain" description="Copper resistance protein D" evidence="2">
    <location>
        <begin position="45"/>
        <end position="143"/>
    </location>
</feature>
<dbReference type="GO" id="GO:0016020">
    <property type="term" value="C:membrane"/>
    <property type="evidence" value="ECO:0007669"/>
    <property type="project" value="InterPro"/>
</dbReference>
<protein>
    <recommendedName>
        <fullName evidence="2">Copper resistance protein D domain-containing protein</fullName>
    </recommendedName>
</protein>
<dbReference type="AlphaFoldDB" id="A0A084INE9"/>
<feature type="transmembrane region" description="Helical" evidence="1">
    <location>
        <begin position="49"/>
        <end position="74"/>
    </location>
</feature>
<dbReference type="InterPro" id="IPR008457">
    <property type="entry name" value="Cu-R_CopD_dom"/>
</dbReference>
<sequence length="151" mass="16266">MAYLIALHSLAATIWVGGLFFLVGVLRPAASSVPLGERLPLLSIALGRFFLWIWIAIFTLLVTGYAMTGLLGGIAVVPPYINVMQALAWVMIALYGHMFFSPWKRVRRALAAGALADAGRAMNQLRLFATVSLWIGFVIVAIATGGSYGLL</sequence>
<dbReference type="OrthoDB" id="8419862at2"/>
<accession>A0A084INE9</accession>
<evidence type="ECO:0000259" key="2">
    <source>
        <dbReference type="Pfam" id="PF05425"/>
    </source>
</evidence>
<organism evidence="3 4">
    <name type="scientific">Salinisphaera hydrothermalis (strain C41B8)</name>
    <dbReference type="NCBI Taxonomy" id="1304275"/>
    <lineage>
        <taxon>Bacteria</taxon>
        <taxon>Pseudomonadati</taxon>
        <taxon>Pseudomonadota</taxon>
        <taxon>Gammaproteobacteria</taxon>
        <taxon>Salinisphaerales</taxon>
        <taxon>Salinisphaeraceae</taxon>
        <taxon>Salinisphaera</taxon>
    </lineage>
</organism>
<evidence type="ECO:0000256" key="1">
    <source>
        <dbReference type="SAM" id="Phobius"/>
    </source>
</evidence>
<keyword evidence="1" id="KW-1133">Transmembrane helix</keyword>
<keyword evidence="1" id="KW-0472">Membrane</keyword>
<keyword evidence="1" id="KW-0812">Transmembrane</keyword>
<dbReference type="Pfam" id="PF05425">
    <property type="entry name" value="CopD"/>
    <property type="match status" value="1"/>
</dbReference>
<feature type="transmembrane region" description="Helical" evidence="1">
    <location>
        <begin position="127"/>
        <end position="150"/>
    </location>
</feature>
<evidence type="ECO:0000313" key="3">
    <source>
        <dbReference type="EMBL" id="KEZ78233.1"/>
    </source>
</evidence>
<proteinExistence type="predicted"/>
<dbReference type="RefSeq" id="WP_037335731.1">
    <property type="nucleotide sequence ID" value="NZ_APNK01000006.1"/>
</dbReference>